<organism evidence="3 4">
    <name type="scientific">Amycolatopsis saalfeldensis</name>
    <dbReference type="NCBI Taxonomy" id="394193"/>
    <lineage>
        <taxon>Bacteria</taxon>
        <taxon>Bacillati</taxon>
        <taxon>Actinomycetota</taxon>
        <taxon>Actinomycetes</taxon>
        <taxon>Pseudonocardiales</taxon>
        <taxon>Pseudonocardiaceae</taxon>
        <taxon>Amycolatopsis</taxon>
    </lineage>
</organism>
<evidence type="ECO:0000256" key="2">
    <source>
        <dbReference type="SAM" id="Phobius"/>
    </source>
</evidence>
<reference evidence="3 4" key="1">
    <citation type="submission" date="2016-10" db="EMBL/GenBank/DDBJ databases">
        <authorList>
            <person name="de Groot N.N."/>
        </authorList>
    </citation>
    <scope>NUCLEOTIDE SEQUENCE [LARGE SCALE GENOMIC DNA]</scope>
    <source>
        <strain evidence="3 4">DSM 44993</strain>
    </source>
</reference>
<dbReference type="RefSeq" id="WP_091618411.1">
    <property type="nucleotide sequence ID" value="NZ_FOEF01000008.1"/>
</dbReference>
<dbReference type="Proteomes" id="UP000198582">
    <property type="component" value="Unassembled WGS sequence"/>
</dbReference>
<evidence type="ECO:0000313" key="4">
    <source>
        <dbReference type="Proteomes" id="UP000198582"/>
    </source>
</evidence>
<feature type="compositionally biased region" description="Polar residues" evidence="1">
    <location>
        <begin position="438"/>
        <end position="455"/>
    </location>
</feature>
<keyword evidence="4" id="KW-1185">Reference proteome</keyword>
<feature type="compositionally biased region" description="Basic and acidic residues" evidence="1">
    <location>
        <begin position="228"/>
        <end position="239"/>
    </location>
</feature>
<proteinExistence type="predicted"/>
<protein>
    <submittedName>
        <fullName evidence="3">Uncharacterized protein</fullName>
    </submittedName>
</protein>
<feature type="region of interest" description="Disordered" evidence="1">
    <location>
        <begin position="120"/>
        <end position="158"/>
    </location>
</feature>
<feature type="compositionally biased region" description="Basic and acidic residues" evidence="1">
    <location>
        <begin position="343"/>
        <end position="353"/>
    </location>
</feature>
<dbReference type="STRING" id="394193.SAMN04489732_108216"/>
<keyword evidence="2" id="KW-0812">Transmembrane</keyword>
<feature type="region of interest" description="Disordered" evidence="1">
    <location>
        <begin position="174"/>
        <end position="498"/>
    </location>
</feature>
<dbReference type="EMBL" id="FOEF01000008">
    <property type="protein sequence ID" value="SEP41789.1"/>
    <property type="molecule type" value="Genomic_DNA"/>
</dbReference>
<dbReference type="AlphaFoldDB" id="A0A1H8XPF7"/>
<feature type="transmembrane region" description="Helical" evidence="2">
    <location>
        <begin position="6"/>
        <end position="28"/>
    </location>
</feature>
<dbReference type="OrthoDB" id="3700401at2"/>
<feature type="compositionally biased region" description="Basic and acidic residues" evidence="1">
    <location>
        <begin position="142"/>
        <end position="153"/>
    </location>
</feature>
<name>A0A1H8XPF7_9PSEU</name>
<accession>A0A1H8XPF7</accession>
<feature type="compositionally biased region" description="Basic and acidic residues" evidence="1">
    <location>
        <begin position="378"/>
        <end position="387"/>
    </location>
</feature>
<gene>
    <name evidence="3" type="ORF">SAMN04489732_108216</name>
</gene>
<evidence type="ECO:0000313" key="3">
    <source>
        <dbReference type="EMBL" id="SEP41789.1"/>
    </source>
</evidence>
<keyword evidence="2" id="KW-0472">Membrane</keyword>
<sequence length="542" mass="58366">MSIFGQVWLWSLLAFFVGVLLTWLVLVLPARKRNRELESALTAAHAESARTPANAGALAGGTALLSPVDTEDDFSAAEPAAAPSWAREQTPTELIHRAEPEPEPVDVESRLSGFEPEAEYEAEYRTAADPVASQTTVDDELTSERPHERESEPATRQIDGSVYRAAATEYLSPVSHSLEPDYPAGGYEADRLDEFADTGRGSFQEVGQRAGDSSHREEEDAFAGSSGRHLEAEGSHHAAETTSMFTRPEPEAEESFANRLEPAGEAPSPFGQLETRDTEAESSFGSLEPEAEAGSSFGQLEPQAEPESDSDFGAQPEAEDEPVSLFQPAKSTDPKPEPTWFERSAETTDRSPFEEPAGGGDFLDEQSSTEHLIPSAERAAEPSEHFGGDLVAGDEPIDSTQVLPKRQPREAPRGGFEPPRPIQPSMRPVERREPELAGTQSGSLFEPSVQPNQQGGAAPLNAPEPPPARQVTEDAVPPGPFGPGSAMPRPGGGRPSEGFAVKASVTALRYCTEESPQFPRMVAEVWFRTSADAERVGFRPLS</sequence>
<evidence type="ECO:0000256" key="1">
    <source>
        <dbReference type="SAM" id="MobiDB-lite"/>
    </source>
</evidence>
<keyword evidence="2" id="KW-1133">Transmembrane helix</keyword>